<protein>
    <submittedName>
        <fullName evidence="1">CAZy families GT2 protein</fullName>
    </submittedName>
</protein>
<name>A0A060BTQ1_9HYPH</name>
<sequence>LIHIPHVLYHWRAHAGSTATDVGVKSEAVESARRALQDYLDAAGSAAVVEVLEGSQFLRVRHLLPHKRPLV</sequence>
<reference evidence="1" key="1">
    <citation type="journal article" date="2013" name="Environ. Microbiol.">
        <title>Seasonally variable intestinal metagenomes of the red palm weevil (Rhynchophorus ferrugineus).</title>
        <authorList>
            <person name="Jia S."/>
            <person name="Zhang X."/>
            <person name="Zhang G."/>
            <person name="Yin A."/>
            <person name="Zhang S."/>
            <person name="Li F."/>
            <person name="Wang L."/>
            <person name="Zhao D."/>
            <person name="Yun Q."/>
            <person name="Tala"/>
            <person name="Wang J."/>
            <person name="Sun G."/>
            <person name="Baabdullah M."/>
            <person name="Yu X."/>
            <person name="Hu S."/>
            <person name="Al-Mssallem I.S."/>
            <person name="Yu J."/>
        </authorList>
    </citation>
    <scope>NUCLEOTIDE SEQUENCE</scope>
</reference>
<feature type="non-terminal residue" evidence="1">
    <location>
        <position position="1"/>
    </location>
</feature>
<dbReference type="EMBL" id="KF119029">
    <property type="protein sequence ID" value="AIA86294.1"/>
    <property type="molecule type" value="Genomic_DNA"/>
</dbReference>
<dbReference type="AlphaFoldDB" id="A0A060BTQ1"/>
<feature type="non-terminal residue" evidence="1">
    <location>
        <position position="71"/>
    </location>
</feature>
<evidence type="ECO:0000313" key="1">
    <source>
        <dbReference type="EMBL" id="AIA86294.1"/>
    </source>
</evidence>
<accession>A0A060BTQ1</accession>
<proteinExistence type="predicted"/>
<organism evidence="1">
    <name type="scientific">uncultured Candidatus Liberibacter sp</name>
    <dbReference type="NCBI Taxonomy" id="574027"/>
    <lineage>
        <taxon>Bacteria</taxon>
        <taxon>Pseudomonadati</taxon>
        <taxon>Pseudomonadota</taxon>
        <taxon>Alphaproteobacteria</taxon>
        <taxon>Hyphomicrobiales</taxon>
        <taxon>Rhizobiaceae</taxon>
        <taxon>Liberibacter</taxon>
        <taxon>environmental samples</taxon>
    </lineage>
</organism>